<protein>
    <recommendedName>
        <fullName evidence="1">DUF7907 domain-containing protein</fullName>
    </recommendedName>
</protein>
<dbReference type="GeneID" id="26238966"/>
<evidence type="ECO:0000313" key="2">
    <source>
        <dbReference type="EMBL" id="QLI65466.1"/>
    </source>
</evidence>
<dbReference type="KEGG" id="mbrn:26238966"/>
<dbReference type="OrthoDB" id="3518533at2759"/>
<evidence type="ECO:0000313" key="3">
    <source>
        <dbReference type="Proteomes" id="UP000510686"/>
    </source>
</evidence>
<gene>
    <name evidence="2" type="ORF">G6M90_00g009940</name>
</gene>
<keyword evidence="3" id="KW-1185">Reference proteome</keyword>
<dbReference type="RefSeq" id="XP_014549522.2">
    <property type="nucleotide sequence ID" value="XM_014694036.2"/>
</dbReference>
<sequence>MSSTTDKEATFKDLLFSVLFLKLLQPLRLGVKCVTILGSTSIFILQICAEKEHLKIVPPALMIPAMFEAKTEPASSFILETVYTTSFNMVCAAALILAGLAAASPMVSQSGGNYPAKSSSQGFHLVVNNTDPSRELSEPVHTMFLQSIHIGPPNSLFGTRTTRSRRVFYQNATEDELRSGNAHILSDAASQSITYGLSFRLEGDAAQGFVFRLDAGPGQKGVAMTPNHHPCAFLNVPGLAMCNRPVEYYRGRKMNLLKMFPNPTGNLWKMPEECTPVRLLPQCIPLPDAPKGVGPSHEFVQTTHCYKNVSAIDWSMYTPCDQVR</sequence>
<dbReference type="Pfam" id="PF25484">
    <property type="entry name" value="DUF7907"/>
    <property type="match status" value="1"/>
</dbReference>
<dbReference type="AlphaFoldDB" id="A0A7D5Z0K5"/>
<feature type="domain" description="DUF7907" evidence="1">
    <location>
        <begin position="120"/>
        <end position="283"/>
    </location>
</feature>
<organism evidence="2 3">
    <name type="scientific">Metarhizium brunneum</name>
    <dbReference type="NCBI Taxonomy" id="500148"/>
    <lineage>
        <taxon>Eukaryota</taxon>
        <taxon>Fungi</taxon>
        <taxon>Dikarya</taxon>
        <taxon>Ascomycota</taxon>
        <taxon>Pezizomycotina</taxon>
        <taxon>Sordariomycetes</taxon>
        <taxon>Hypocreomycetidae</taxon>
        <taxon>Hypocreales</taxon>
        <taxon>Clavicipitaceae</taxon>
        <taxon>Metarhizium</taxon>
    </lineage>
</organism>
<accession>A0A7D5Z0K5</accession>
<dbReference type="InterPro" id="IPR057229">
    <property type="entry name" value="DUF7907"/>
</dbReference>
<reference evidence="2 3" key="1">
    <citation type="submission" date="2020-07" db="EMBL/GenBank/DDBJ databases">
        <title>Telomere length de novo assembly of all 7 chromosomes of the fungus, Metarhizium brunneum, using a novel assembly pipeline.</title>
        <authorList>
            <person name="Saud z."/>
            <person name="Kortsinoglou A."/>
            <person name="Kouvelis V.N."/>
            <person name="Butt T.M."/>
        </authorList>
    </citation>
    <scope>NUCLEOTIDE SEQUENCE [LARGE SCALE GENOMIC DNA]</scope>
    <source>
        <strain evidence="2 3">4556</strain>
    </source>
</reference>
<dbReference type="EMBL" id="CP058932">
    <property type="protein sequence ID" value="QLI65466.1"/>
    <property type="molecule type" value="Genomic_DNA"/>
</dbReference>
<proteinExistence type="predicted"/>
<evidence type="ECO:0000259" key="1">
    <source>
        <dbReference type="Pfam" id="PF25484"/>
    </source>
</evidence>
<dbReference type="Proteomes" id="UP000510686">
    <property type="component" value="Chromosome 1"/>
</dbReference>
<name>A0A7D5Z0K5_9HYPO</name>